<gene>
    <name evidence="1" type="ORF">N7496_010728</name>
</gene>
<reference evidence="1" key="1">
    <citation type="submission" date="2022-11" db="EMBL/GenBank/DDBJ databases">
        <authorList>
            <person name="Petersen C."/>
        </authorList>
    </citation>
    <scope>NUCLEOTIDE SEQUENCE</scope>
    <source>
        <strain evidence="1">IBT 29864</strain>
    </source>
</reference>
<dbReference type="OrthoDB" id="4346036at2759"/>
<sequence>MSQSQVSQFSDNYPSSIFSDTPLDNIPFLPSDSAYQPRKKDFVLWTEMVATIRDGAPKVMCKTCDHTLNHLADGYRGTSSMNKHYSQGVCRKIAPKLKDIRRLI</sequence>
<organism evidence="1 2">
    <name type="scientific">Penicillium cataractarum</name>
    <dbReference type="NCBI Taxonomy" id="2100454"/>
    <lineage>
        <taxon>Eukaryota</taxon>
        <taxon>Fungi</taxon>
        <taxon>Dikarya</taxon>
        <taxon>Ascomycota</taxon>
        <taxon>Pezizomycotina</taxon>
        <taxon>Eurotiomycetes</taxon>
        <taxon>Eurotiomycetidae</taxon>
        <taxon>Eurotiales</taxon>
        <taxon>Aspergillaceae</taxon>
        <taxon>Penicillium</taxon>
    </lineage>
</organism>
<evidence type="ECO:0008006" key="3">
    <source>
        <dbReference type="Google" id="ProtNLM"/>
    </source>
</evidence>
<proteinExistence type="predicted"/>
<comment type="caution">
    <text evidence="1">The sequence shown here is derived from an EMBL/GenBank/DDBJ whole genome shotgun (WGS) entry which is preliminary data.</text>
</comment>
<dbReference type="EMBL" id="JAPZBS010000009">
    <property type="protein sequence ID" value="KAJ5358315.1"/>
    <property type="molecule type" value="Genomic_DNA"/>
</dbReference>
<protein>
    <recommendedName>
        <fullName evidence="3">BED-type domain-containing protein</fullName>
    </recommendedName>
</protein>
<evidence type="ECO:0000313" key="2">
    <source>
        <dbReference type="Proteomes" id="UP001147782"/>
    </source>
</evidence>
<dbReference type="AlphaFoldDB" id="A0A9W9UWZ4"/>
<keyword evidence="2" id="KW-1185">Reference proteome</keyword>
<dbReference type="GeneID" id="81442820"/>
<dbReference type="RefSeq" id="XP_056549601.1">
    <property type="nucleotide sequence ID" value="XM_056703641.1"/>
</dbReference>
<evidence type="ECO:0000313" key="1">
    <source>
        <dbReference type="EMBL" id="KAJ5358315.1"/>
    </source>
</evidence>
<dbReference type="Proteomes" id="UP001147782">
    <property type="component" value="Unassembled WGS sequence"/>
</dbReference>
<reference evidence="1" key="2">
    <citation type="journal article" date="2023" name="IMA Fungus">
        <title>Comparative genomic study of the Penicillium genus elucidates a diverse pangenome and 15 lateral gene transfer events.</title>
        <authorList>
            <person name="Petersen C."/>
            <person name="Sorensen T."/>
            <person name="Nielsen M.R."/>
            <person name="Sondergaard T.E."/>
            <person name="Sorensen J.L."/>
            <person name="Fitzpatrick D.A."/>
            <person name="Frisvad J.C."/>
            <person name="Nielsen K.L."/>
        </authorList>
    </citation>
    <scope>NUCLEOTIDE SEQUENCE</scope>
    <source>
        <strain evidence="1">IBT 29864</strain>
    </source>
</reference>
<accession>A0A9W9UWZ4</accession>
<name>A0A9W9UWZ4_9EURO</name>